<feature type="non-terminal residue" evidence="7">
    <location>
        <position position="792"/>
    </location>
</feature>
<evidence type="ECO:0000259" key="5">
    <source>
        <dbReference type="Pfam" id="PF13359"/>
    </source>
</evidence>
<keyword evidence="8" id="KW-1185">Reference proteome</keyword>
<feature type="compositionally biased region" description="Basic and acidic residues" evidence="3">
    <location>
        <begin position="329"/>
        <end position="340"/>
    </location>
</feature>
<feature type="domain" description="Myb/SANT-like" evidence="4">
    <location>
        <begin position="190"/>
        <end position="283"/>
    </location>
</feature>
<dbReference type="PANTHER" id="PTHR47069:SF11">
    <property type="entry name" value="OS04G0275550 PROTEIN"/>
    <property type="match status" value="1"/>
</dbReference>
<proteinExistence type="predicted"/>
<evidence type="ECO:0000256" key="2">
    <source>
        <dbReference type="ARBA" id="ARBA00022723"/>
    </source>
</evidence>
<dbReference type="GO" id="GO:0046872">
    <property type="term" value="F:metal ion binding"/>
    <property type="evidence" value="ECO:0007669"/>
    <property type="project" value="UniProtKB-KW"/>
</dbReference>
<dbReference type="Proteomes" id="UP001341281">
    <property type="component" value="Chromosome 06"/>
</dbReference>
<evidence type="ECO:0000256" key="3">
    <source>
        <dbReference type="SAM" id="MobiDB-lite"/>
    </source>
</evidence>
<dbReference type="PANTHER" id="PTHR47069">
    <property type="match status" value="1"/>
</dbReference>
<dbReference type="Pfam" id="PF13359">
    <property type="entry name" value="DDE_Tnp_4"/>
    <property type="match status" value="1"/>
</dbReference>
<keyword evidence="2" id="KW-0479">Metal-binding</keyword>
<dbReference type="InterPro" id="IPR058353">
    <property type="entry name" value="DUF8040"/>
</dbReference>
<dbReference type="Pfam" id="PF12776">
    <property type="entry name" value="Myb_DNA-bind_3"/>
    <property type="match status" value="1"/>
</dbReference>
<protein>
    <recommendedName>
        <fullName evidence="9">Transposase</fullName>
    </recommendedName>
</protein>
<evidence type="ECO:0008006" key="9">
    <source>
        <dbReference type="Google" id="ProtNLM"/>
    </source>
</evidence>
<gene>
    <name evidence="7" type="ORF">U9M48_029114</name>
</gene>
<accession>A0AAQ3U0R8</accession>
<evidence type="ECO:0000313" key="8">
    <source>
        <dbReference type="Proteomes" id="UP001341281"/>
    </source>
</evidence>
<evidence type="ECO:0000259" key="6">
    <source>
        <dbReference type="Pfam" id="PF26138"/>
    </source>
</evidence>
<evidence type="ECO:0000256" key="1">
    <source>
        <dbReference type="ARBA" id="ARBA00001968"/>
    </source>
</evidence>
<name>A0AAQ3U0R8_PASNO</name>
<dbReference type="AlphaFoldDB" id="A0AAQ3U0R8"/>
<comment type="cofactor">
    <cofactor evidence="1">
        <name>a divalent metal cation</name>
        <dbReference type="ChEBI" id="CHEBI:60240"/>
    </cofactor>
</comment>
<organism evidence="7 8">
    <name type="scientific">Paspalum notatum var. saurae</name>
    <dbReference type="NCBI Taxonomy" id="547442"/>
    <lineage>
        <taxon>Eukaryota</taxon>
        <taxon>Viridiplantae</taxon>
        <taxon>Streptophyta</taxon>
        <taxon>Embryophyta</taxon>
        <taxon>Tracheophyta</taxon>
        <taxon>Spermatophyta</taxon>
        <taxon>Magnoliopsida</taxon>
        <taxon>Liliopsida</taxon>
        <taxon>Poales</taxon>
        <taxon>Poaceae</taxon>
        <taxon>PACMAD clade</taxon>
        <taxon>Panicoideae</taxon>
        <taxon>Andropogonodae</taxon>
        <taxon>Paspaleae</taxon>
        <taxon>Paspalinae</taxon>
        <taxon>Paspalum</taxon>
    </lineage>
</organism>
<dbReference type="EMBL" id="CP144750">
    <property type="protein sequence ID" value="WVZ81772.1"/>
    <property type="molecule type" value="Genomic_DNA"/>
</dbReference>
<dbReference type="Pfam" id="PF26138">
    <property type="entry name" value="DUF8040"/>
    <property type="match status" value="1"/>
</dbReference>
<dbReference type="InterPro" id="IPR024752">
    <property type="entry name" value="Myb/SANT-like_dom"/>
</dbReference>
<feature type="domain" description="DUF8040" evidence="6">
    <location>
        <begin position="516"/>
        <end position="606"/>
    </location>
</feature>
<evidence type="ECO:0000313" key="7">
    <source>
        <dbReference type="EMBL" id="WVZ81772.1"/>
    </source>
</evidence>
<sequence length="792" mass="89163">IIDKGASLCRLTMHQYGEDTDKVGLLPQAAMDDLDLNSQAPDMDYGMSFTQLLRSSSPAAIGDAEADVLRGCVGPLPSKGTAGLSSGGHGRSVHRVGHAASSSRTKSIGTPAATMMARPYRPPRPSGGSIQGGGGSRLVLGGPRDQASEDNEDGAALPRLTMSLPMYDVNYVPYYIILLREDVNYDKADWKNSRNNVVFCELCVDEIRAGNAPLGFITSRGYKNIADKCYGRLGLWHSKLQFKNRWDALKGLYAFWLWAKKQTAVGRTPNGGIVASEEWWKTHTKRHAEWRKLKNGPPECLEDLEVMFQHIAVDGSSSCVPGELIEEGDARDNLGDDTLRDSPMSQCATSPRKRRGSQCASSPTKKTKSPMVKVMRKISESLQAKNEITQSAIRGDHRAQAIKECMRLVVECGAKEGSTEHFMATQLLVNAENRDMFLTFTTKEGRLSWLKWWCQKENLYSYIEYLWNEEEQDEGTKVALEDLHEMDEIGAMASVFGMYYDSTFMNKRKKMRTGFSRLEWVTSTLENPKDCFDMFRMSKDLFYRLHDVLVSSYGLKSTKKMGSVEALAMFLWMVGAPQSVRQAENRFERSAETISRKFNEVLHCLYKLSADIVKPKDPEFKDVHPKLKSARYSPHFDNCIGAIDGTHIPVIVPASKVLQHVGRHGYSTQNVLAICDFDMRFIFAVAGWPGSAHDMRVFNDAIRKYGDKFPHPPPGKFYLVDSGYPNRPGYLAPYRGTKYHLSEYRQGPRPSGKKEVFNYVHFSLRNVIERSFGVLKMKWRILWGVPSYPITK</sequence>
<feature type="region of interest" description="Disordered" evidence="3">
    <location>
        <begin position="80"/>
        <end position="154"/>
    </location>
</feature>
<feature type="region of interest" description="Disordered" evidence="3">
    <location>
        <begin position="329"/>
        <end position="370"/>
    </location>
</feature>
<dbReference type="InterPro" id="IPR027806">
    <property type="entry name" value="HARBI1_dom"/>
</dbReference>
<evidence type="ECO:0000259" key="4">
    <source>
        <dbReference type="Pfam" id="PF12776"/>
    </source>
</evidence>
<feature type="domain" description="DDE Tnp4" evidence="5">
    <location>
        <begin position="643"/>
        <end position="782"/>
    </location>
</feature>
<reference evidence="7 8" key="1">
    <citation type="submission" date="2024-02" db="EMBL/GenBank/DDBJ databases">
        <title>High-quality chromosome-scale genome assembly of Pensacola bahiagrass (Paspalum notatum Flugge var. saurae).</title>
        <authorList>
            <person name="Vega J.M."/>
            <person name="Podio M."/>
            <person name="Orjuela J."/>
            <person name="Siena L.A."/>
            <person name="Pessino S.C."/>
            <person name="Combes M.C."/>
            <person name="Mariac C."/>
            <person name="Albertini E."/>
            <person name="Pupilli F."/>
            <person name="Ortiz J.P.A."/>
            <person name="Leblanc O."/>
        </authorList>
    </citation>
    <scope>NUCLEOTIDE SEQUENCE [LARGE SCALE GENOMIC DNA]</scope>
    <source>
        <strain evidence="7">R1</strain>
        <tissue evidence="7">Leaf</tissue>
    </source>
</reference>